<dbReference type="Proteomes" id="UP000235460">
    <property type="component" value="Unassembled WGS sequence"/>
</dbReference>
<sequence length="137" mass="15002">MIFEAGLAEEVKKFEELPEVVVTATRTEIPVEAAPASVNVVTKEKIEMKKPKTIDEALNDISGVMVRRGKGLMDTLAFITLRGIPEQKRTLLMLDGITLNNPYFGGVKLGGFFPEDLEKVEVVKGPFSSLWGGYAMG</sequence>
<comment type="caution">
    <text evidence="4">The sequence shown here is derived from an EMBL/GenBank/DDBJ whole genome shotgun (WGS) entry which is preliminary data.</text>
</comment>
<evidence type="ECO:0000313" key="4">
    <source>
        <dbReference type="EMBL" id="PMP66845.1"/>
    </source>
</evidence>
<keyword evidence="2" id="KW-0472">Membrane</keyword>
<evidence type="ECO:0000256" key="1">
    <source>
        <dbReference type="ARBA" id="ARBA00022729"/>
    </source>
</evidence>
<reference evidence="4 5" key="1">
    <citation type="submission" date="2018-01" db="EMBL/GenBank/DDBJ databases">
        <title>Metagenomic assembled genomes from two thermal pools in the Uzon Caldera, Kamchatka, Russia.</title>
        <authorList>
            <person name="Wilkins L."/>
            <person name="Ettinger C."/>
        </authorList>
    </citation>
    <scope>NUCLEOTIDE SEQUENCE [LARGE SCALE GENOMIC DNA]</scope>
    <source>
        <strain evidence="4">ZAV-08</strain>
    </source>
</reference>
<name>A0A2N7PN78_9BACT</name>
<dbReference type="PANTHER" id="PTHR30069:SF29">
    <property type="entry name" value="HEMOGLOBIN AND HEMOGLOBIN-HAPTOGLOBIN-BINDING PROTEIN 1-RELATED"/>
    <property type="match status" value="1"/>
</dbReference>
<feature type="domain" description="TonB-dependent receptor plug" evidence="3">
    <location>
        <begin position="31"/>
        <end position="137"/>
    </location>
</feature>
<organism evidence="4 5">
    <name type="scientific">Thermodesulfobacterium geofontis</name>
    <dbReference type="NCBI Taxonomy" id="1295609"/>
    <lineage>
        <taxon>Bacteria</taxon>
        <taxon>Pseudomonadati</taxon>
        <taxon>Thermodesulfobacteriota</taxon>
        <taxon>Thermodesulfobacteria</taxon>
        <taxon>Thermodesulfobacteriales</taxon>
        <taxon>Thermodesulfobacteriaceae</taxon>
        <taxon>Thermodesulfobacterium</taxon>
    </lineage>
</organism>
<dbReference type="SUPFAM" id="SSF56935">
    <property type="entry name" value="Porins"/>
    <property type="match status" value="1"/>
</dbReference>
<keyword evidence="2" id="KW-0998">Cell outer membrane</keyword>
<comment type="similarity">
    <text evidence="2">Belongs to the TonB-dependent receptor family.</text>
</comment>
<dbReference type="GO" id="GO:0015344">
    <property type="term" value="F:siderophore uptake transmembrane transporter activity"/>
    <property type="evidence" value="ECO:0007669"/>
    <property type="project" value="TreeGrafter"/>
</dbReference>
<keyword evidence="1" id="KW-0732">Signal</keyword>
<dbReference type="InterPro" id="IPR039426">
    <property type="entry name" value="TonB-dep_rcpt-like"/>
</dbReference>
<dbReference type="PANTHER" id="PTHR30069">
    <property type="entry name" value="TONB-DEPENDENT OUTER MEMBRANE RECEPTOR"/>
    <property type="match status" value="1"/>
</dbReference>
<dbReference type="PROSITE" id="PS52016">
    <property type="entry name" value="TONB_DEPENDENT_REC_3"/>
    <property type="match status" value="1"/>
</dbReference>
<accession>A0A2N7PN78</accession>
<dbReference type="InterPro" id="IPR012910">
    <property type="entry name" value="Plug_dom"/>
</dbReference>
<evidence type="ECO:0000256" key="2">
    <source>
        <dbReference type="PROSITE-ProRule" id="PRU01360"/>
    </source>
</evidence>
<keyword evidence="2" id="KW-0812">Transmembrane</keyword>
<dbReference type="GO" id="GO:0044718">
    <property type="term" value="P:siderophore transmembrane transport"/>
    <property type="evidence" value="ECO:0007669"/>
    <property type="project" value="TreeGrafter"/>
</dbReference>
<dbReference type="EMBL" id="PNIK01000064">
    <property type="protein sequence ID" value="PMP66845.1"/>
    <property type="molecule type" value="Genomic_DNA"/>
</dbReference>
<dbReference type="InterPro" id="IPR037066">
    <property type="entry name" value="Plug_dom_sf"/>
</dbReference>
<evidence type="ECO:0000313" key="5">
    <source>
        <dbReference type="Proteomes" id="UP000235460"/>
    </source>
</evidence>
<keyword evidence="2" id="KW-1134">Transmembrane beta strand</keyword>
<feature type="non-terminal residue" evidence="4">
    <location>
        <position position="137"/>
    </location>
</feature>
<evidence type="ECO:0000259" key="3">
    <source>
        <dbReference type="Pfam" id="PF07715"/>
    </source>
</evidence>
<dbReference type="GO" id="GO:0009279">
    <property type="term" value="C:cell outer membrane"/>
    <property type="evidence" value="ECO:0007669"/>
    <property type="project" value="UniProtKB-SubCell"/>
</dbReference>
<comment type="subcellular location">
    <subcellularLocation>
        <location evidence="2">Cell outer membrane</location>
        <topology evidence="2">Multi-pass membrane protein</topology>
    </subcellularLocation>
</comment>
<keyword evidence="4" id="KW-0675">Receptor</keyword>
<gene>
    <name evidence="4" type="ORF">C0190_04580</name>
</gene>
<keyword evidence="2" id="KW-0813">Transport</keyword>
<protein>
    <submittedName>
        <fullName evidence="4">TonB-dependent receptor</fullName>
    </submittedName>
</protein>
<dbReference type="Pfam" id="PF07715">
    <property type="entry name" value="Plug"/>
    <property type="match status" value="1"/>
</dbReference>
<dbReference type="Gene3D" id="2.170.130.10">
    <property type="entry name" value="TonB-dependent receptor, plug domain"/>
    <property type="match status" value="1"/>
</dbReference>
<dbReference type="AlphaFoldDB" id="A0A2N7PN78"/>
<proteinExistence type="inferred from homology"/>